<reference evidence="2 3" key="1">
    <citation type="submission" date="2014-07" db="EMBL/GenBank/DDBJ databases">
        <title>Comparative genomic insights into amoeba endosymbionts belonging to the families of Holosporaceae and Candidatus Midichloriaceae within Rickettsiales.</title>
        <authorList>
            <person name="Wang Z."/>
            <person name="Wu M."/>
        </authorList>
    </citation>
    <scope>NUCLEOTIDE SEQUENCE [LARGE SCALE GENOMIC DNA]</scope>
    <source>
        <strain evidence="2">PRA3</strain>
    </source>
</reference>
<protein>
    <recommendedName>
        <fullName evidence="1">N-acetyltransferase domain-containing protein</fullName>
    </recommendedName>
</protein>
<dbReference type="RefSeq" id="WP_038465211.1">
    <property type="nucleotide sequence ID" value="NZ_CP008941.1"/>
</dbReference>
<evidence type="ECO:0000313" key="2">
    <source>
        <dbReference type="EMBL" id="AIK96635.1"/>
    </source>
</evidence>
<dbReference type="CDD" id="cd04301">
    <property type="entry name" value="NAT_SF"/>
    <property type="match status" value="1"/>
</dbReference>
<dbReference type="Proteomes" id="UP000028926">
    <property type="component" value="Chromosome"/>
</dbReference>
<dbReference type="STRING" id="91604.ID47_07745"/>
<name>A0A077B112_9PROT</name>
<keyword evidence="3" id="KW-1185">Reference proteome</keyword>
<evidence type="ECO:0000259" key="1">
    <source>
        <dbReference type="PROSITE" id="PS51186"/>
    </source>
</evidence>
<organism evidence="2 3">
    <name type="scientific">Candidatus Odyssella acanthamoebae</name>
    <dbReference type="NCBI Taxonomy" id="91604"/>
    <lineage>
        <taxon>Bacteria</taxon>
        <taxon>Pseudomonadati</taxon>
        <taxon>Pseudomonadota</taxon>
        <taxon>Alphaproteobacteria</taxon>
        <taxon>Holosporales</taxon>
        <taxon>Candidatus Paracaedibacteraceae</taxon>
        <taxon>Candidatus Odyssella</taxon>
    </lineage>
</organism>
<gene>
    <name evidence="2" type="ORF">ID47_07745</name>
</gene>
<dbReference type="Pfam" id="PF00583">
    <property type="entry name" value="Acetyltransf_1"/>
    <property type="match status" value="1"/>
</dbReference>
<dbReference type="EMBL" id="CP008941">
    <property type="protein sequence ID" value="AIK96635.1"/>
    <property type="molecule type" value="Genomic_DNA"/>
</dbReference>
<dbReference type="eggNOG" id="COG0456">
    <property type="taxonomic scope" value="Bacteria"/>
</dbReference>
<dbReference type="InterPro" id="IPR000182">
    <property type="entry name" value="GNAT_dom"/>
</dbReference>
<dbReference type="OrthoDB" id="9787920at2"/>
<dbReference type="KEGG" id="paca:ID47_07745"/>
<dbReference type="AlphaFoldDB" id="A0A077B112"/>
<dbReference type="SUPFAM" id="SSF55729">
    <property type="entry name" value="Acyl-CoA N-acyltransferases (Nat)"/>
    <property type="match status" value="1"/>
</dbReference>
<accession>A0A077B112</accession>
<dbReference type="InterPro" id="IPR016181">
    <property type="entry name" value="Acyl_CoA_acyltransferase"/>
</dbReference>
<dbReference type="GO" id="GO:0016747">
    <property type="term" value="F:acyltransferase activity, transferring groups other than amino-acyl groups"/>
    <property type="evidence" value="ECO:0007669"/>
    <property type="project" value="InterPro"/>
</dbReference>
<dbReference type="HOGENOM" id="CLU_115862_2_0_5"/>
<sequence>MIKKQNIQSIDIILDEEPPNEIKAILQRGLRDYNHPFLGTYELKRFAVYIKNQTSEVIAGIYGFTIAKHKTLRLEFVWVHEDYRGLGLGAQLLSYIDKYAVSKGCCFIQVSTFEFQGKGFYKKMGYQEIGTIPKWFCDKDEIFFLKKLAFWDPARIGV</sequence>
<proteinExistence type="predicted"/>
<dbReference type="PROSITE" id="PS51186">
    <property type="entry name" value="GNAT"/>
    <property type="match status" value="1"/>
</dbReference>
<dbReference type="Gene3D" id="3.40.630.30">
    <property type="match status" value="1"/>
</dbReference>
<evidence type="ECO:0000313" key="3">
    <source>
        <dbReference type="Proteomes" id="UP000028926"/>
    </source>
</evidence>
<feature type="domain" description="N-acetyltransferase" evidence="1">
    <location>
        <begin position="12"/>
        <end position="149"/>
    </location>
</feature>